<comment type="caution">
    <text evidence="2">The sequence shown here is derived from an EMBL/GenBank/DDBJ whole genome shotgun (WGS) entry which is preliminary data.</text>
</comment>
<organism evidence="2 3">
    <name type="scientific">Sedimentibacter hydroxybenzoicus DSM 7310</name>
    <dbReference type="NCBI Taxonomy" id="1123245"/>
    <lineage>
        <taxon>Bacteria</taxon>
        <taxon>Bacillati</taxon>
        <taxon>Bacillota</taxon>
        <taxon>Tissierellia</taxon>
        <taxon>Sedimentibacter</taxon>
    </lineage>
</organism>
<evidence type="ECO:0008006" key="4">
    <source>
        <dbReference type="Google" id="ProtNLM"/>
    </source>
</evidence>
<keyword evidence="3" id="KW-1185">Reference proteome</keyword>
<protein>
    <recommendedName>
        <fullName evidence="4">DUF5626 domain-containing protein</fullName>
    </recommendedName>
</protein>
<evidence type="ECO:0000313" key="2">
    <source>
        <dbReference type="EMBL" id="NYB73218.1"/>
    </source>
</evidence>
<keyword evidence="1" id="KW-0732">Signal</keyword>
<gene>
    <name evidence="2" type="ORF">HZF24_03595</name>
</gene>
<feature type="signal peptide" evidence="1">
    <location>
        <begin position="1"/>
        <end position="23"/>
    </location>
</feature>
<dbReference type="Proteomes" id="UP000611629">
    <property type="component" value="Unassembled WGS sequence"/>
</dbReference>
<dbReference type="AlphaFoldDB" id="A0A974BHF2"/>
<name>A0A974BHF2_SEDHY</name>
<evidence type="ECO:0000313" key="3">
    <source>
        <dbReference type="Proteomes" id="UP000611629"/>
    </source>
</evidence>
<dbReference type="EMBL" id="JACBNQ010000002">
    <property type="protein sequence ID" value="NYB73218.1"/>
    <property type="molecule type" value="Genomic_DNA"/>
</dbReference>
<proteinExistence type="predicted"/>
<reference evidence="2" key="1">
    <citation type="submission" date="2020-07" db="EMBL/GenBank/DDBJ databases">
        <title>Genomic analysis of a strain of Sedimentibacter Hydroxybenzoicus DSM7310.</title>
        <authorList>
            <person name="Ma S."/>
        </authorList>
    </citation>
    <scope>NUCLEOTIDE SEQUENCE</scope>
    <source>
        <strain evidence="2">DSM 7310</strain>
    </source>
</reference>
<evidence type="ECO:0000256" key="1">
    <source>
        <dbReference type="SAM" id="SignalP"/>
    </source>
</evidence>
<accession>A0A974BHF2</accession>
<feature type="chain" id="PRO_5038023267" description="DUF5626 domain-containing protein" evidence="1">
    <location>
        <begin position="24"/>
        <end position="141"/>
    </location>
</feature>
<sequence length="141" mass="15323">MIRKTAIIMIILAILLGASNVYAVAGSGNVSDNKDMVIVPFWEHAQKVTPTMYFSSGIYSGQISGNSDVTQISMTVVLSVKNTNGTYSEVSRTSKTENSNFVTKSNTYSFVKGKTYKVTVTGQVYVGTTYENVENSITATY</sequence>
<dbReference type="RefSeq" id="WP_179236902.1">
    <property type="nucleotide sequence ID" value="NZ_JACBNQ010000002.1"/>
</dbReference>